<evidence type="ECO:0000313" key="4">
    <source>
        <dbReference type="Proteomes" id="UP000248148"/>
    </source>
</evidence>
<organism evidence="3 4">
    <name type="scientific">Rhodopseudomonas faecalis</name>
    <dbReference type="NCBI Taxonomy" id="99655"/>
    <lineage>
        <taxon>Bacteria</taxon>
        <taxon>Pseudomonadati</taxon>
        <taxon>Pseudomonadota</taxon>
        <taxon>Alphaproteobacteria</taxon>
        <taxon>Hyphomicrobiales</taxon>
        <taxon>Nitrobacteraceae</taxon>
        <taxon>Rhodopseudomonas</taxon>
    </lineage>
</organism>
<protein>
    <recommendedName>
        <fullName evidence="5">Lectin-like protein BA14k</fullName>
    </recommendedName>
</protein>
<proteinExistence type="predicted"/>
<name>A0A318TF12_9BRAD</name>
<evidence type="ECO:0000256" key="2">
    <source>
        <dbReference type="SAM" id="SignalP"/>
    </source>
</evidence>
<feature type="region of interest" description="Disordered" evidence="1">
    <location>
        <begin position="60"/>
        <end position="79"/>
    </location>
</feature>
<dbReference type="AlphaFoldDB" id="A0A318TF12"/>
<reference evidence="3 4" key="1">
    <citation type="submission" date="2018-06" db="EMBL/GenBank/DDBJ databases">
        <title>Genomic Encyclopedia of Archaeal and Bacterial Type Strains, Phase II (KMG-II): from individual species to whole genera.</title>
        <authorList>
            <person name="Goeker M."/>
        </authorList>
    </citation>
    <scope>NUCLEOTIDE SEQUENCE [LARGE SCALE GENOMIC DNA]</scope>
    <source>
        <strain evidence="3 4">JCM 11668</strain>
    </source>
</reference>
<feature type="signal peptide" evidence="2">
    <location>
        <begin position="1"/>
        <end position="22"/>
    </location>
</feature>
<dbReference type="InterPro" id="IPR006311">
    <property type="entry name" value="TAT_signal"/>
</dbReference>
<feature type="chain" id="PRO_5016240980" description="Lectin-like protein BA14k" evidence="2">
    <location>
        <begin position="23"/>
        <end position="110"/>
    </location>
</feature>
<dbReference type="EMBL" id="QJTI01000007">
    <property type="protein sequence ID" value="PYF03284.1"/>
    <property type="molecule type" value="Genomic_DNA"/>
</dbReference>
<sequence>MRAMRRPLLLSMVLALLGLGLAAALPDGRAAAQFLPGTSPTLLPPPPPPPPPPRIEVPVVPKLDAPPQQPTMPRGRNSFSDRVIDCLDQGAAYGLRPNDRAAYSRACANR</sequence>
<evidence type="ECO:0000313" key="3">
    <source>
        <dbReference type="EMBL" id="PYF03284.1"/>
    </source>
</evidence>
<comment type="caution">
    <text evidence="3">The sequence shown here is derived from an EMBL/GenBank/DDBJ whole genome shotgun (WGS) entry which is preliminary data.</text>
</comment>
<gene>
    <name evidence="3" type="ORF">BJ122_1076</name>
</gene>
<evidence type="ECO:0008006" key="5">
    <source>
        <dbReference type="Google" id="ProtNLM"/>
    </source>
</evidence>
<accession>A0A318TF12</accession>
<dbReference type="Proteomes" id="UP000248148">
    <property type="component" value="Unassembled WGS sequence"/>
</dbReference>
<keyword evidence="4" id="KW-1185">Reference proteome</keyword>
<keyword evidence="2" id="KW-0732">Signal</keyword>
<evidence type="ECO:0000256" key="1">
    <source>
        <dbReference type="SAM" id="MobiDB-lite"/>
    </source>
</evidence>
<dbReference type="PROSITE" id="PS51318">
    <property type="entry name" value="TAT"/>
    <property type="match status" value="1"/>
</dbReference>